<gene>
    <name evidence="8" type="ORF">H6P81_015690</name>
</gene>
<dbReference type="PANTHER" id="PTHR33304:SF49">
    <property type="entry name" value="OS12G0161500 PROTEIN"/>
    <property type="match status" value="1"/>
</dbReference>
<dbReference type="Gene3D" id="3.30.40.10">
    <property type="entry name" value="Zinc/RING finger domain, C3HC4 (zinc finger)"/>
    <property type="match status" value="1"/>
</dbReference>
<dbReference type="Pfam" id="PF14223">
    <property type="entry name" value="Retrotran_gag_2"/>
    <property type="match status" value="1"/>
</dbReference>
<dbReference type="EMBL" id="JAINDJ010000006">
    <property type="protein sequence ID" value="KAG9444350.1"/>
    <property type="molecule type" value="Genomic_DNA"/>
</dbReference>
<evidence type="ECO:0000256" key="2">
    <source>
        <dbReference type="ARBA" id="ARBA00022771"/>
    </source>
</evidence>
<keyword evidence="5" id="KW-0804">Transcription</keyword>
<evidence type="ECO:0000313" key="8">
    <source>
        <dbReference type="EMBL" id="KAG9444350.1"/>
    </source>
</evidence>
<dbReference type="PANTHER" id="PTHR33304">
    <property type="match status" value="1"/>
</dbReference>
<name>A0AAV7E681_ARIFI</name>
<dbReference type="InterPro" id="IPR049914">
    <property type="entry name" value="PHD1-3/5-6"/>
</dbReference>
<organism evidence="8 9">
    <name type="scientific">Aristolochia fimbriata</name>
    <name type="common">White veined hardy Dutchman's pipe vine</name>
    <dbReference type="NCBI Taxonomy" id="158543"/>
    <lineage>
        <taxon>Eukaryota</taxon>
        <taxon>Viridiplantae</taxon>
        <taxon>Streptophyta</taxon>
        <taxon>Embryophyta</taxon>
        <taxon>Tracheophyta</taxon>
        <taxon>Spermatophyta</taxon>
        <taxon>Magnoliopsida</taxon>
        <taxon>Magnoliidae</taxon>
        <taxon>Piperales</taxon>
        <taxon>Aristolochiaceae</taxon>
        <taxon>Aristolochia</taxon>
    </lineage>
</organism>
<proteinExistence type="predicted"/>
<dbReference type="AlphaFoldDB" id="A0AAV7E681"/>
<evidence type="ECO:0000256" key="4">
    <source>
        <dbReference type="ARBA" id="ARBA00023015"/>
    </source>
</evidence>
<feature type="region of interest" description="Disordered" evidence="6">
    <location>
        <begin position="585"/>
        <end position="613"/>
    </location>
</feature>
<dbReference type="InterPro" id="IPR011011">
    <property type="entry name" value="Znf_FYVE_PHD"/>
</dbReference>
<evidence type="ECO:0000256" key="6">
    <source>
        <dbReference type="SAM" id="MobiDB-lite"/>
    </source>
</evidence>
<dbReference type="SMART" id="SM00249">
    <property type="entry name" value="PHD"/>
    <property type="match status" value="1"/>
</dbReference>
<feature type="domain" description="Zinc finger PHD-type" evidence="7">
    <location>
        <begin position="12"/>
        <end position="61"/>
    </location>
</feature>
<sequence>MKAERRSRMETVCQKCGAAGYTEYLIFCKECKLYAEHSYCSDTFPSPDEDEDVAWICEECSQLFATNPVPPRKLHTFCNMFLYKENMISQLTEDEGGGEQFPRKKRRLILEDSSDEETDSVLSDKDCIDEDACKLAGASNYVYPRPIINPIWRYCRLAAHLSNKVTSRVFEVANRLESRLCLQKLPRTEAWPKSFSLSPPTEDDIALYFLPESQRDDFVFNELLDEVNRFDLVLTAELDNAQLLLFSSFLLPKDYWRFCGKCYIWGVFRGRQLSSSNGRGYPKLTGNHDIGIEDTSHLSSGITVGGTDGTASVTFPTERALRKSSIELENLTTRESSSQLSSPCRSWSPDIPLMMETKTASNAQLIKSVEVTQDSNRLRVTSCNCEGGFTSCYSENISMTTNDLELFPLKAESMAVPVVQGGGNTVLPSLELGLRLCGEEQHEKLADGEARCDLSVQIDSNKMKLRNEKFDEIPSGQPTLEGKSVLDMFKTSEMVEGTSMKDQLVKMMKHLQDLGNLGMNVYLDSQKNIILGSLPKWFEPYATNFFMNNPDITLNQSSVDLEKAELHLKKNTESVAMTQLPGKKLCGRGEGQRGNRAAENWSGFTDKFSPEEENTEAKRIRGLLGSEEHHKDSYGKFGFSFPAQHDLKVATLLGENHNEIPSQQPTLEGQSVEKMPWTDNMLEETSMKDHMVMLKKYDENLGKGESALYQHLVEFEGAKQCHLENLDGHVPSPKHTGEELPLRHTGLGLPADEDCPKEFTGGSPGKLASQYNSPSVVRVEGLSVLEKFKTTKMVGGSSVKDHMVKMIKYVQDLRNLGINVARDVQRKVILSSLLQCFEPSATKFFMQNHNFTLAQLLVDLEAEELRLKKSFVPIPLLQRKWPRRRKRRRRIAGHKRTDVDESYKSSCNLSPASSFLQSVQVKQESQEHRSVANPKYKVPTPGGRKNLNKSRAKFENSLLEKCMPAKMVEGTPVKVHMIKMMKYLQDLGKHGTFVSLHMQRRAILSSLPDYFKRYAEVFFSRNPTFTLTQLLVELEVAELNMNEEITGHSSSIATCVKQPQTAYRDTYIPSSQRNFKPLRDGGYKRSFAPVSSISGVQTIPTVVSSNSWLYKRGDKGTWH</sequence>
<keyword evidence="9" id="KW-1185">Reference proteome</keyword>
<keyword evidence="4" id="KW-0805">Transcription regulation</keyword>
<keyword evidence="1" id="KW-0479">Metal-binding</keyword>
<evidence type="ECO:0000259" key="7">
    <source>
        <dbReference type="SMART" id="SM00249"/>
    </source>
</evidence>
<dbReference type="GO" id="GO:0008270">
    <property type="term" value="F:zinc ion binding"/>
    <property type="evidence" value="ECO:0007669"/>
    <property type="project" value="UniProtKB-KW"/>
</dbReference>
<comment type="caution">
    <text evidence="8">The sequence shown here is derived from an EMBL/GenBank/DDBJ whole genome shotgun (WGS) entry which is preliminary data.</text>
</comment>
<dbReference type="InterPro" id="IPR056280">
    <property type="entry name" value="AIPP2-like_SPOC"/>
</dbReference>
<dbReference type="GO" id="GO:0034244">
    <property type="term" value="P:negative regulation of transcription elongation by RNA polymerase II"/>
    <property type="evidence" value="ECO:0007669"/>
    <property type="project" value="InterPro"/>
</dbReference>
<evidence type="ECO:0000313" key="9">
    <source>
        <dbReference type="Proteomes" id="UP000825729"/>
    </source>
</evidence>
<evidence type="ECO:0000256" key="3">
    <source>
        <dbReference type="ARBA" id="ARBA00022833"/>
    </source>
</evidence>
<evidence type="ECO:0000256" key="5">
    <source>
        <dbReference type="ARBA" id="ARBA00023163"/>
    </source>
</evidence>
<accession>A0AAV7E681</accession>
<evidence type="ECO:0000256" key="1">
    <source>
        <dbReference type="ARBA" id="ARBA00022723"/>
    </source>
</evidence>
<dbReference type="InterPro" id="IPR013083">
    <property type="entry name" value="Znf_RING/FYVE/PHD"/>
</dbReference>
<keyword evidence="3" id="KW-0862">Zinc</keyword>
<dbReference type="SUPFAM" id="SSF57903">
    <property type="entry name" value="FYVE/PHD zinc finger"/>
    <property type="match status" value="1"/>
</dbReference>
<dbReference type="GO" id="GO:0140566">
    <property type="term" value="F:histone reader activity"/>
    <property type="evidence" value="ECO:0007669"/>
    <property type="project" value="InterPro"/>
</dbReference>
<feature type="region of interest" description="Disordered" evidence="6">
    <location>
        <begin position="926"/>
        <end position="948"/>
    </location>
</feature>
<dbReference type="Proteomes" id="UP000825729">
    <property type="component" value="Unassembled WGS sequence"/>
</dbReference>
<reference evidence="8 9" key="1">
    <citation type="submission" date="2021-07" db="EMBL/GenBank/DDBJ databases">
        <title>The Aristolochia fimbriata genome: insights into angiosperm evolution, floral development and chemical biosynthesis.</title>
        <authorList>
            <person name="Jiao Y."/>
        </authorList>
    </citation>
    <scope>NUCLEOTIDE SEQUENCE [LARGE SCALE GENOMIC DNA]</scope>
    <source>
        <strain evidence="8">IBCAS-2021</strain>
        <tissue evidence="8">Leaf</tissue>
    </source>
</reference>
<dbReference type="InterPro" id="IPR001965">
    <property type="entry name" value="Znf_PHD"/>
</dbReference>
<dbReference type="Pfam" id="PF23121">
    <property type="entry name" value="SPOC_AIPP2"/>
    <property type="match status" value="1"/>
</dbReference>
<protein>
    <recommendedName>
        <fullName evidence="7">Zinc finger PHD-type domain-containing protein</fullName>
    </recommendedName>
</protein>
<keyword evidence="2" id="KW-0863">Zinc-finger</keyword>